<reference evidence="16" key="1">
    <citation type="journal article" date="2023" name="Mol. Biol. Evol.">
        <title>Third-Generation Sequencing Reveals the Adaptive Role of the Epigenome in Three Deep-Sea Polychaetes.</title>
        <authorList>
            <person name="Perez M."/>
            <person name="Aroh O."/>
            <person name="Sun Y."/>
            <person name="Lan Y."/>
            <person name="Juniper S.K."/>
            <person name="Young C.R."/>
            <person name="Angers B."/>
            <person name="Qian P.Y."/>
        </authorList>
    </citation>
    <scope>NUCLEOTIDE SEQUENCE</scope>
    <source>
        <strain evidence="16">P08H-3</strain>
    </source>
</reference>
<feature type="compositionally biased region" description="Polar residues" evidence="13">
    <location>
        <begin position="307"/>
        <end position="321"/>
    </location>
</feature>
<dbReference type="Pfam" id="PF11719">
    <property type="entry name" value="Drc1-Sld2"/>
    <property type="match status" value="1"/>
</dbReference>
<keyword evidence="9" id="KW-0539">Nucleus</keyword>
<feature type="compositionally biased region" description="Polar residues" evidence="13">
    <location>
        <begin position="164"/>
        <end position="179"/>
    </location>
</feature>
<dbReference type="Gene3D" id="1.10.10.1460">
    <property type="match status" value="1"/>
</dbReference>
<evidence type="ECO:0000256" key="9">
    <source>
        <dbReference type="ARBA" id="ARBA00023242"/>
    </source>
</evidence>
<dbReference type="GO" id="GO:0005694">
    <property type="term" value="C:chromosome"/>
    <property type="evidence" value="ECO:0007669"/>
    <property type="project" value="TreeGrafter"/>
</dbReference>
<evidence type="ECO:0000256" key="6">
    <source>
        <dbReference type="ARBA" id="ARBA00022840"/>
    </source>
</evidence>
<dbReference type="GO" id="GO:0016787">
    <property type="term" value="F:hydrolase activity"/>
    <property type="evidence" value="ECO:0007669"/>
    <property type="project" value="UniProtKB-KW"/>
</dbReference>
<dbReference type="SUPFAM" id="SSF52540">
    <property type="entry name" value="P-loop containing nucleoside triphosphate hydrolases"/>
    <property type="match status" value="1"/>
</dbReference>
<evidence type="ECO:0000256" key="12">
    <source>
        <dbReference type="ARBA" id="ARBA00049360"/>
    </source>
</evidence>
<keyword evidence="5" id="KW-0347">Helicase</keyword>
<dbReference type="Pfam" id="PF00271">
    <property type="entry name" value="Helicase_C"/>
    <property type="match status" value="1"/>
</dbReference>
<dbReference type="SMART" id="SM00487">
    <property type="entry name" value="DEXDc"/>
    <property type="match status" value="1"/>
</dbReference>
<dbReference type="AlphaFoldDB" id="A0AAD9N1S1"/>
<feature type="region of interest" description="Disordered" evidence="13">
    <location>
        <begin position="85"/>
        <end position="105"/>
    </location>
</feature>
<protein>
    <recommendedName>
        <fullName evidence="11">DNA 3'-5' helicase</fullName>
        <ecNumber evidence="11">5.6.2.4</ecNumber>
    </recommendedName>
</protein>
<feature type="domain" description="Helicase ATP-binding" evidence="14">
    <location>
        <begin position="442"/>
        <end position="618"/>
    </location>
</feature>
<evidence type="ECO:0000259" key="14">
    <source>
        <dbReference type="PROSITE" id="PS51192"/>
    </source>
</evidence>
<name>A0AAD9N1S1_9ANNE</name>
<keyword evidence="3" id="KW-0547">Nucleotide-binding</keyword>
<dbReference type="InterPro" id="IPR001650">
    <property type="entry name" value="Helicase_C-like"/>
</dbReference>
<dbReference type="Gene3D" id="3.40.50.300">
    <property type="entry name" value="P-loop containing nucleotide triphosphate hydrolases"/>
    <property type="match status" value="2"/>
</dbReference>
<evidence type="ECO:0000256" key="1">
    <source>
        <dbReference type="ARBA" id="ARBA00004123"/>
    </source>
</evidence>
<keyword evidence="6" id="KW-0067">ATP-binding</keyword>
<dbReference type="InterPro" id="IPR011545">
    <property type="entry name" value="DEAD/DEAH_box_helicase_dom"/>
</dbReference>
<evidence type="ECO:0000256" key="10">
    <source>
        <dbReference type="ARBA" id="ARBA00034617"/>
    </source>
</evidence>
<feature type="region of interest" description="Disordered" evidence="13">
    <location>
        <begin position="307"/>
        <end position="392"/>
    </location>
</feature>
<comment type="similarity">
    <text evidence="2">Belongs to the helicase family. RecQ subfamily.</text>
</comment>
<dbReference type="PANTHER" id="PTHR13710:SF108">
    <property type="entry name" value="ATP-DEPENDENT DNA HELICASE Q4"/>
    <property type="match status" value="1"/>
</dbReference>
<dbReference type="EMBL" id="JAODUP010000348">
    <property type="protein sequence ID" value="KAK2151871.1"/>
    <property type="molecule type" value="Genomic_DNA"/>
</dbReference>
<evidence type="ECO:0000256" key="11">
    <source>
        <dbReference type="ARBA" id="ARBA00034808"/>
    </source>
</evidence>
<keyword evidence="8" id="KW-0413">Isomerase</keyword>
<dbReference type="GO" id="GO:0003677">
    <property type="term" value="F:DNA binding"/>
    <property type="evidence" value="ECO:0007669"/>
    <property type="project" value="UniProtKB-KW"/>
</dbReference>
<evidence type="ECO:0000313" key="17">
    <source>
        <dbReference type="Proteomes" id="UP001208570"/>
    </source>
</evidence>
<evidence type="ECO:0000256" key="13">
    <source>
        <dbReference type="SAM" id="MobiDB-lite"/>
    </source>
</evidence>
<dbReference type="GO" id="GO:0005737">
    <property type="term" value="C:cytoplasm"/>
    <property type="evidence" value="ECO:0007669"/>
    <property type="project" value="TreeGrafter"/>
</dbReference>
<evidence type="ECO:0000256" key="8">
    <source>
        <dbReference type="ARBA" id="ARBA00023235"/>
    </source>
</evidence>
<dbReference type="Proteomes" id="UP001208570">
    <property type="component" value="Unassembled WGS sequence"/>
</dbReference>
<evidence type="ECO:0000256" key="7">
    <source>
        <dbReference type="ARBA" id="ARBA00023125"/>
    </source>
</evidence>
<feature type="region of interest" description="Disordered" evidence="13">
    <location>
        <begin position="142"/>
        <end position="179"/>
    </location>
</feature>
<evidence type="ECO:0000256" key="3">
    <source>
        <dbReference type="ARBA" id="ARBA00022741"/>
    </source>
</evidence>
<dbReference type="GO" id="GO:0006260">
    <property type="term" value="P:DNA replication"/>
    <property type="evidence" value="ECO:0007669"/>
    <property type="project" value="InterPro"/>
</dbReference>
<keyword evidence="4" id="KW-0378">Hydrolase</keyword>
<dbReference type="EC" id="5.6.2.4" evidence="11"/>
<comment type="subcellular location">
    <subcellularLocation>
        <location evidence="1">Nucleus</location>
    </subcellularLocation>
</comment>
<proteinExistence type="inferred from homology"/>
<dbReference type="GO" id="GO:0005634">
    <property type="term" value="C:nucleus"/>
    <property type="evidence" value="ECO:0007669"/>
    <property type="project" value="UniProtKB-SubCell"/>
</dbReference>
<accession>A0AAD9N1S1</accession>
<dbReference type="GO" id="GO:0000724">
    <property type="term" value="P:double-strand break repair via homologous recombination"/>
    <property type="evidence" value="ECO:0007669"/>
    <property type="project" value="TreeGrafter"/>
</dbReference>
<evidence type="ECO:0000256" key="4">
    <source>
        <dbReference type="ARBA" id="ARBA00022801"/>
    </source>
</evidence>
<dbReference type="InterPro" id="IPR021110">
    <property type="entry name" value="DNA_rep_checkpnt_protein"/>
</dbReference>
<dbReference type="Pfam" id="PF00270">
    <property type="entry name" value="DEAD"/>
    <property type="match status" value="1"/>
</dbReference>
<organism evidence="16 17">
    <name type="scientific">Paralvinella palmiformis</name>
    <dbReference type="NCBI Taxonomy" id="53620"/>
    <lineage>
        <taxon>Eukaryota</taxon>
        <taxon>Metazoa</taxon>
        <taxon>Spiralia</taxon>
        <taxon>Lophotrochozoa</taxon>
        <taxon>Annelida</taxon>
        <taxon>Polychaeta</taxon>
        <taxon>Sedentaria</taxon>
        <taxon>Canalipalpata</taxon>
        <taxon>Terebellida</taxon>
        <taxon>Terebelliformia</taxon>
        <taxon>Alvinellidae</taxon>
        <taxon>Paralvinella</taxon>
    </lineage>
</organism>
<comment type="catalytic activity">
    <reaction evidence="12">
        <text>ATP + H2O = ADP + phosphate + H(+)</text>
        <dbReference type="Rhea" id="RHEA:13065"/>
        <dbReference type="ChEBI" id="CHEBI:15377"/>
        <dbReference type="ChEBI" id="CHEBI:15378"/>
        <dbReference type="ChEBI" id="CHEBI:30616"/>
        <dbReference type="ChEBI" id="CHEBI:43474"/>
        <dbReference type="ChEBI" id="CHEBI:456216"/>
    </reaction>
</comment>
<keyword evidence="17" id="KW-1185">Reference proteome</keyword>
<evidence type="ECO:0000259" key="15">
    <source>
        <dbReference type="PROSITE" id="PS51194"/>
    </source>
</evidence>
<evidence type="ECO:0000256" key="5">
    <source>
        <dbReference type="ARBA" id="ARBA00022806"/>
    </source>
</evidence>
<comment type="caution">
    <text evidence="16">The sequence shown here is derived from an EMBL/GenBank/DDBJ whole genome shotgun (WGS) entry which is preliminary data.</text>
</comment>
<dbReference type="FunFam" id="3.40.50.300:FF:000772">
    <property type="entry name" value="ATP-dependent DNA helicase Q4"/>
    <property type="match status" value="1"/>
</dbReference>
<evidence type="ECO:0000313" key="16">
    <source>
        <dbReference type="EMBL" id="KAK2151871.1"/>
    </source>
</evidence>
<dbReference type="InterPro" id="IPR027417">
    <property type="entry name" value="P-loop_NTPase"/>
</dbReference>
<dbReference type="PROSITE" id="PS51192">
    <property type="entry name" value="HELICASE_ATP_BIND_1"/>
    <property type="match status" value="1"/>
</dbReference>
<evidence type="ECO:0000256" key="2">
    <source>
        <dbReference type="ARBA" id="ARBA00005446"/>
    </source>
</evidence>
<feature type="compositionally biased region" description="Polar residues" evidence="13">
    <location>
        <begin position="143"/>
        <end position="154"/>
    </location>
</feature>
<sequence>MESDVEKDLFHVKKQLKSWEAIFVSDNKRKPNKDDIAAASQNIQDAYKRYALLKHQLQKIVTTKINSDVWGAELNKASKASKDKVKSELNQTVKRSSSSRSESLMKKLGKKLLEKSVNSPMLGLKQNRHLSGSVSELRKSTFMGDSQHLSSPDNKNPALDKSTETGTQSESDSNPANSSFLSVLDGVSLKHKQASAPKQDAVDMIPFGYGSVKKDLSLKYKYASNFTTQAKPSSEFEDEVSSSHSHSFAGQVHIHDSDSYEDFPASEDFDPETEFCDVDAKPVQEAKCSGTLGKTWSEINRPVVSRQIQCSDEHSSPSAVKTDSHVLTPRNTETRQMRGKKRQNPGDIEMDIKPRSKRLKTSDQSARKEQRCKGRATRSQDDQEEEEWVNSGVSEVGWQTDEIKNNDDVVDDESDIEQDIYRENYTTPVAPPTMKPLYQLQDDGTPPGESTLVVLSTGSGKSLCYQLPAYLYATKTRAITLVISPLVSLMEDQVTGLPPGVIGVCLHTNMTKVQRKKVMEQVSEGNVHFLLVSPEAMTSSTSARSLLGSSQLPPIAFVCIDEAHCVSEWSHHFRPSYLRICKVLKESYGVKCMLGLTATATMVTAASVSQHLGIKDYKTSTIRDLPVPSNLLLSASRDENKDEALLALLRGDRFSACHSIIIYCTRREQTDRISTLIRTCLQGKKIKSPDGSWKAECYHAGMTPAARRRVQKAFMSGQLRVVVATVAFGMGVDKSDGRDINELKRHIYSNTIDRFIIKKLVKKLFIPCKCQEKQTKTGETEDEESSSSNLKRVCPGHERAIPIEKTVQELDIKEEGIATLLCYLELHPQAWLINLQHVYATCTVQCYGGPQQLQAIAKKCPPLGVAIAMQQKHGASFSKSNSVEFPVIDVSDAMGWDSGPVKRELSLLQWSMQDAGKQS</sequence>
<keyword evidence="7" id="KW-0238">DNA-binding</keyword>
<dbReference type="InterPro" id="IPR014001">
    <property type="entry name" value="Helicase_ATP-bd"/>
</dbReference>
<dbReference type="GO" id="GO:0005524">
    <property type="term" value="F:ATP binding"/>
    <property type="evidence" value="ECO:0007669"/>
    <property type="project" value="UniProtKB-KW"/>
</dbReference>
<gene>
    <name evidence="16" type="ORF">LSH36_348g02008</name>
</gene>
<dbReference type="GO" id="GO:0043138">
    <property type="term" value="F:3'-5' DNA helicase activity"/>
    <property type="evidence" value="ECO:0007669"/>
    <property type="project" value="UniProtKB-EC"/>
</dbReference>
<comment type="catalytic activity">
    <reaction evidence="10">
        <text>Couples ATP hydrolysis with the unwinding of duplex DNA by translocating in the 3'-5' direction.</text>
        <dbReference type="EC" id="5.6.2.4"/>
    </reaction>
</comment>
<dbReference type="PROSITE" id="PS51194">
    <property type="entry name" value="HELICASE_CTER"/>
    <property type="match status" value="1"/>
</dbReference>
<dbReference type="CDD" id="cd22289">
    <property type="entry name" value="RecQL4_SLD2_NTD"/>
    <property type="match status" value="1"/>
</dbReference>
<feature type="domain" description="Helicase C-terminal" evidence="15">
    <location>
        <begin position="641"/>
        <end position="818"/>
    </location>
</feature>
<dbReference type="GO" id="GO:0009378">
    <property type="term" value="F:four-way junction helicase activity"/>
    <property type="evidence" value="ECO:0007669"/>
    <property type="project" value="TreeGrafter"/>
</dbReference>
<dbReference type="PANTHER" id="PTHR13710">
    <property type="entry name" value="DNA HELICASE RECQ FAMILY MEMBER"/>
    <property type="match status" value="1"/>
</dbReference>